<sequence>MKQPIRRRRTNSEQSRETLPKNLIAASRCRDLNGRGFGGLLSRTAVAGMGKTRVAQQRNVRETKHSVYDSGSDPSLEERKRDEKSPRNGFFQWSAIGIGEVERRSPEKGIACGLPGLQSA</sequence>
<evidence type="ECO:0000313" key="3">
    <source>
        <dbReference type="Proteomes" id="UP001231189"/>
    </source>
</evidence>
<accession>A0AAD8W5Y0</accession>
<feature type="compositionally biased region" description="Basic and acidic residues" evidence="1">
    <location>
        <begin position="76"/>
        <end position="86"/>
    </location>
</feature>
<keyword evidence="3" id="KW-1185">Reference proteome</keyword>
<dbReference type="AlphaFoldDB" id="A0AAD8W5Y0"/>
<reference evidence="2" key="1">
    <citation type="submission" date="2023-07" db="EMBL/GenBank/DDBJ databases">
        <title>A chromosome-level genome assembly of Lolium multiflorum.</title>
        <authorList>
            <person name="Chen Y."/>
            <person name="Copetti D."/>
            <person name="Kolliker R."/>
            <person name="Studer B."/>
        </authorList>
    </citation>
    <scope>NUCLEOTIDE SEQUENCE</scope>
    <source>
        <strain evidence="2">02402/16</strain>
        <tissue evidence="2">Leaf</tissue>
    </source>
</reference>
<organism evidence="2 3">
    <name type="scientific">Lolium multiflorum</name>
    <name type="common">Italian ryegrass</name>
    <name type="synonym">Lolium perenne subsp. multiflorum</name>
    <dbReference type="NCBI Taxonomy" id="4521"/>
    <lineage>
        <taxon>Eukaryota</taxon>
        <taxon>Viridiplantae</taxon>
        <taxon>Streptophyta</taxon>
        <taxon>Embryophyta</taxon>
        <taxon>Tracheophyta</taxon>
        <taxon>Spermatophyta</taxon>
        <taxon>Magnoliopsida</taxon>
        <taxon>Liliopsida</taxon>
        <taxon>Poales</taxon>
        <taxon>Poaceae</taxon>
        <taxon>BOP clade</taxon>
        <taxon>Pooideae</taxon>
        <taxon>Poodae</taxon>
        <taxon>Poeae</taxon>
        <taxon>Poeae Chloroplast Group 2 (Poeae type)</taxon>
        <taxon>Loliodinae</taxon>
        <taxon>Loliinae</taxon>
        <taxon>Lolium</taxon>
    </lineage>
</organism>
<feature type="region of interest" description="Disordered" evidence="1">
    <location>
        <begin position="49"/>
        <end position="88"/>
    </location>
</feature>
<gene>
    <name evidence="2" type="ORF">QYE76_060980</name>
</gene>
<dbReference type="Proteomes" id="UP001231189">
    <property type="component" value="Unassembled WGS sequence"/>
</dbReference>
<evidence type="ECO:0000256" key="1">
    <source>
        <dbReference type="SAM" id="MobiDB-lite"/>
    </source>
</evidence>
<evidence type="ECO:0000313" key="2">
    <source>
        <dbReference type="EMBL" id="KAK1643175.1"/>
    </source>
</evidence>
<dbReference type="EMBL" id="JAUUTY010000004">
    <property type="protein sequence ID" value="KAK1643175.1"/>
    <property type="molecule type" value="Genomic_DNA"/>
</dbReference>
<proteinExistence type="predicted"/>
<comment type="caution">
    <text evidence="2">The sequence shown here is derived from an EMBL/GenBank/DDBJ whole genome shotgun (WGS) entry which is preliminary data.</text>
</comment>
<protein>
    <submittedName>
        <fullName evidence="2">Uncharacterized protein</fullName>
    </submittedName>
</protein>
<name>A0AAD8W5Y0_LOLMU</name>
<feature type="compositionally biased region" description="Basic and acidic residues" evidence="1">
    <location>
        <begin position="10"/>
        <end position="19"/>
    </location>
</feature>
<feature type="region of interest" description="Disordered" evidence="1">
    <location>
        <begin position="1"/>
        <end position="22"/>
    </location>
</feature>